<evidence type="ECO:0000256" key="1">
    <source>
        <dbReference type="SAM" id="MobiDB-lite"/>
    </source>
</evidence>
<accession>A0A5N5U1P9</accession>
<dbReference type="SUPFAM" id="SSF49777">
    <property type="entry name" value="PEBP-like"/>
    <property type="match status" value="1"/>
</dbReference>
<dbReference type="PROSITE" id="PS51257">
    <property type="entry name" value="PROKAR_LIPOPROTEIN"/>
    <property type="match status" value="1"/>
</dbReference>
<proteinExistence type="predicted"/>
<feature type="region of interest" description="Disordered" evidence="1">
    <location>
        <begin position="106"/>
        <end position="127"/>
    </location>
</feature>
<dbReference type="InterPro" id="IPR008914">
    <property type="entry name" value="PEBP"/>
</dbReference>
<protein>
    <submittedName>
        <fullName evidence="2">YbhB/YbcL family Raf kinase inhibitor-like protein</fullName>
    </submittedName>
</protein>
<organism evidence="2 3">
    <name type="scientific">Halosegnis rubeus</name>
    <dbReference type="NCBI Taxonomy" id="2212850"/>
    <lineage>
        <taxon>Archaea</taxon>
        <taxon>Methanobacteriati</taxon>
        <taxon>Methanobacteriota</taxon>
        <taxon>Stenosarchaea group</taxon>
        <taxon>Halobacteria</taxon>
        <taxon>Halobacteriales</taxon>
        <taxon>Natronomonadaceae</taxon>
        <taxon>Halosegnis</taxon>
    </lineage>
</organism>
<name>A0A5N5U1P9_9EURY</name>
<dbReference type="EMBL" id="QKKZ01000009">
    <property type="protein sequence ID" value="KAB7512466.1"/>
    <property type="molecule type" value="Genomic_DNA"/>
</dbReference>
<dbReference type="AlphaFoldDB" id="A0A5N5U1P9"/>
<keyword evidence="3" id="KW-1185">Reference proteome</keyword>
<reference evidence="2 3" key="1">
    <citation type="submission" date="2019-10" db="EMBL/GenBank/DDBJ databases">
        <title>Unraveling microbial dark matter from salterns through culturing: the case of the genus Halosegnis.</title>
        <authorList>
            <person name="Duran-Viseras A."/>
            <person name="Andrei A.-S."/>
            <person name="Vera-Gargallo B."/>
            <person name="Ghai R."/>
            <person name="Sanchez-Porro C."/>
            <person name="Ventosa A."/>
        </authorList>
    </citation>
    <scope>NUCLEOTIDE SEQUENCE [LARGE SCALE GENOMIC DNA]</scope>
    <source>
        <strain evidence="2 3">F18-79</strain>
    </source>
</reference>
<comment type="caution">
    <text evidence="2">The sequence shown here is derived from an EMBL/GenBank/DDBJ whole genome shotgun (WGS) entry which is preliminary data.</text>
</comment>
<dbReference type="InterPro" id="IPR005247">
    <property type="entry name" value="YbhB_YbcL/LppC-like"/>
</dbReference>
<dbReference type="Gene3D" id="3.90.280.10">
    <property type="entry name" value="PEBP-like"/>
    <property type="match status" value="1"/>
</dbReference>
<evidence type="ECO:0000313" key="3">
    <source>
        <dbReference type="Proteomes" id="UP000326865"/>
    </source>
</evidence>
<evidence type="ECO:0000313" key="2">
    <source>
        <dbReference type="EMBL" id="KAB7512466.1"/>
    </source>
</evidence>
<dbReference type="CDD" id="cd00865">
    <property type="entry name" value="PEBP_bact_arch"/>
    <property type="match status" value="1"/>
</dbReference>
<sequence>MRRRRLLATLGAGVTTGLAGCGTDGGTSTPAAFAYSVPAFDGGTIPPRYTCDGDGISPAVAVERVPPETTSLALKLTFPNDIGSQVTLWTAWNIPPDVGRIPAAVATGDRPDELDGGVQGTNERGDVGYLPVCPPPGESYDQWLTLYACQRDIELDPGASRDALEEELESATLASKLTMASYRRR</sequence>
<dbReference type="Pfam" id="PF01161">
    <property type="entry name" value="PBP"/>
    <property type="match status" value="1"/>
</dbReference>
<dbReference type="Proteomes" id="UP000326865">
    <property type="component" value="Unassembled WGS sequence"/>
</dbReference>
<dbReference type="RefSeq" id="WP_152134365.1">
    <property type="nucleotide sequence ID" value="NZ_QKKZ01000009.1"/>
</dbReference>
<gene>
    <name evidence="2" type="ORF">DM867_12810</name>
</gene>
<dbReference type="InterPro" id="IPR036610">
    <property type="entry name" value="PEBP-like_sf"/>
</dbReference>
<dbReference type="NCBIfam" id="TIGR00481">
    <property type="entry name" value="YbhB/YbcL family Raf kinase inhibitor-like protein"/>
    <property type="match status" value="1"/>
</dbReference>